<name>A0A8D5FK69_9BACT</name>
<feature type="domain" description="Response regulatory" evidence="1">
    <location>
        <begin position="4"/>
        <end position="116"/>
    </location>
</feature>
<dbReference type="Pfam" id="PF13487">
    <property type="entry name" value="HD_5"/>
    <property type="match status" value="1"/>
</dbReference>
<gene>
    <name evidence="2" type="ORF">DGMP_38400</name>
</gene>
<dbReference type="InterPro" id="IPR052020">
    <property type="entry name" value="Cyclic_di-GMP/3'3'-cGAMP_PDE"/>
</dbReference>
<dbReference type="KEGG" id="dbk:DGMP_38400"/>
<dbReference type="EMBL" id="AP024086">
    <property type="protein sequence ID" value="BCL63147.1"/>
    <property type="molecule type" value="Genomic_DNA"/>
</dbReference>
<dbReference type="SMART" id="SM00448">
    <property type="entry name" value="REC"/>
    <property type="match status" value="1"/>
</dbReference>
<sequence>MTNETILFVDDEVNVLQSMKRQLRKRFTVLTSESGADALALLKKQGPVAVIVSDMRMPGMDGIQLLSQVKDLYPDTVRIMLTGNADQETAIEAVNTGRIFRFLTKPCAMSVLVSSLALALRQYRLVIAEQQLLNETLKGSIKVLSELLSIANSAAFSSGYRIKMTVNSIAEKMDLPHLWQYEIAALMSGIGCITLPVEILQKLNAGVNLTEEEEDTFTRHPVTGANLLSHIPRLEKVALMVKNQLKRYDEYESGELAELPEEAQIGAQILKAVIDHDLLLHQGIHPREALTRLKKKSGVYNPRVLEFLATMKVQTEKTKIISVKFHDIISGMIAEDDVFAKNGTLIIPKGQEITWPVIQGLSNFVKHIGIREPIRVRIAIPEPAQDLSE</sequence>
<dbReference type="RefSeq" id="WP_228855432.1">
    <property type="nucleotide sequence ID" value="NZ_AP024086.1"/>
</dbReference>
<proteinExistence type="predicted"/>
<dbReference type="InterPro" id="IPR001789">
    <property type="entry name" value="Sig_transdc_resp-reg_receiver"/>
</dbReference>
<keyword evidence="3" id="KW-1185">Reference proteome</keyword>
<dbReference type="AlphaFoldDB" id="A0A8D5FK69"/>
<evidence type="ECO:0000259" key="1">
    <source>
        <dbReference type="SMART" id="SM00448"/>
    </source>
</evidence>
<organism evidence="2 3">
    <name type="scientific">Desulfomarina profundi</name>
    <dbReference type="NCBI Taxonomy" id="2772557"/>
    <lineage>
        <taxon>Bacteria</taxon>
        <taxon>Pseudomonadati</taxon>
        <taxon>Thermodesulfobacteriota</taxon>
        <taxon>Desulfobulbia</taxon>
        <taxon>Desulfobulbales</taxon>
        <taxon>Desulfobulbaceae</taxon>
        <taxon>Desulfomarina</taxon>
    </lineage>
</organism>
<dbReference type="PANTHER" id="PTHR45228">
    <property type="entry name" value="CYCLIC DI-GMP PHOSPHODIESTERASE TM_0186-RELATED"/>
    <property type="match status" value="1"/>
</dbReference>
<protein>
    <submittedName>
        <fullName evidence="2">Response regulator receiver modulated metal-depenent phosphohydrolase</fullName>
    </submittedName>
</protein>
<dbReference type="CDD" id="cd17569">
    <property type="entry name" value="REC_HupR-like"/>
    <property type="match status" value="1"/>
</dbReference>
<evidence type="ECO:0000313" key="3">
    <source>
        <dbReference type="Proteomes" id="UP000826725"/>
    </source>
</evidence>
<dbReference type="Proteomes" id="UP000826725">
    <property type="component" value="Chromosome"/>
</dbReference>
<accession>A0A8D5FK69</accession>
<dbReference type="Pfam" id="PF00072">
    <property type="entry name" value="Response_reg"/>
    <property type="match status" value="1"/>
</dbReference>
<reference evidence="2" key="1">
    <citation type="submission" date="2020-09" db="EMBL/GenBank/DDBJ databases">
        <title>Desulfogranum mesoprofundum gen. nov., sp. nov., a novel mesophilic, sulfate-reducing chemolithoautotroph isolated from a deep-sea hydrothermal vent chimney in the Suiyo Seamount.</title>
        <authorList>
            <person name="Hashimoto Y."/>
            <person name="Nakagawa S."/>
        </authorList>
    </citation>
    <scope>NUCLEOTIDE SEQUENCE</scope>
    <source>
        <strain evidence="2">KT2</strain>
    </source>
</reference>
<evidence type="ECO:0000313" key="2">
    <source>
        <dbReference type="EMBL" id="BCL63147.1"/>
    </source>
</evidence>
<dbReference type="GO" id="GO:0000160">
    <property type="term" value="P:phosphorelay signal transduction system"/>
    <property type="evidence" value="ECO:0007669"/>
    <property type="project" value="InterPro"/>
</dbReference>
<dbReference type="PANTHER" id="PTHR45228:SF8">
    <property type="entry name" value="TWO-COMPONENT RESPONSE REGULATOR-RELATED"/>
    <property type="match status" value="1"/>
</dbReference>